<name>A0ABS5DS67_9BURK</name>
<protein>
    <submittedName>
        <fullName evidence="6">1-acyl-sn-glycerol-3-phosphate acyltransferase</fullName>
    </submittedName>
</protein>
<keyword evidence="3 6" id="KW-0012">Acyltransferase</keyword>
<sequence>MAESFSRLWRMLATGLCFFTFGLGGVLLGVLVFPAMRLLMRQPARRAVAARRVIQAAFRGFVGMMRGLGVLSYEVHGRERLQRQGLLILANHPSLIDVVFLMALVDNADCIVKAALARHPATWGPVTAAGFVFNDSGAGLLEGCQASLDAGSNLIIFPEGTRTPRTGGLLLQRGAANVAVRCGRDITPVRITVQPATLGKGEPWYQVPTRKPHFVFRVESDIAVAPFQHQAASEALAARHLTDHLTDYFSMETRHVSA</sequence>
<reference evidence="6 7" key="1">
    <citation type="submission" date="2021-04" db="EMBL/GenBank/DDBJ databases">
        <title>The genome sequence of type strain Ideonella paludis KCTC 32238.</title>
        <authorList>
            <person name="Liu Y."/>
        </authorList>
    </citation>
    <scope>NUCLEOTIDE SEQUENCE [LARGE SCALE GENOMIC DNA]</scope>
    <source>
        <strain evidence="6 7">KCTC 32238</strain>
    </source>
</reference>
<evidence type="ECO:0000313" key="6">
    <source>
        <dbReference type="EMBL" id="MBQ0933980.1"/>
    </source>
</evidence>
<dbReference type="Proteomes" id="UP000672097">
    <property type="component" value="Unassembled WGS sequence"/>
</dbReference>
<dbReference type="RefSeq" id="WP_210805433.1">
    <property type="nucleotide sequence ID" value="NZ_JAGQDG010000001.1"/>
</dbReference>
<feature type="transmembrane region" description="Helical" evidence="4">
    <location>
        <begin position="12"/>
        <end position="33"/>
    </location>
</feature>
<gene>
    <name evidence="6" type="ORF">KAK11_01480</name>
</gene>
<dbReference type="EMBL" id="JAGQDG010000001">
    <property type="protein sequence ID" value="MBQ0933980.1"/>
    <property type="molecule type" value="Genomic_DNA"/>
</dbReference>
<evidence type="ECO:0000313" key="7">
    <source>
        <dbReference type="Proteomes" id="UP000672097"/>
    </source>
</evidence>
<dbReference type="InterPro" id="IPR002123">
    <property type="entry name" value="Plipid/glycerol_acylTrfase"/>
</dbReference>
<evidence type="ECO:0000259" key="5">
    <source>
        <dbReference type="SMART" id="SM00563"/>
    </source>
</evidence>
<keyword evidence="4" id="KW-0812">Transmembrane</keyword>
<dbReference type="GO" id="GO:0016746">
    <property type="term" value="F:acyltransferase activity"/>
    <property type="evidence" value="ECO:0007669"/>
    <property type="project" value="UniProtKB-KW"/>
</dbReference>
<evidence type="ECO:0000256" key="4">
    <source>
        <dbReference type="SAM" id="Phobius"/>
    </source>
</evidence>
<keyword evidence="7" id="KW-1185">Reference proteome</keyword>
<evidence type="ECO:0000256" key="2">
    <source>
        <dbReference type="ARBA" id="ARBA00022679"/>
    </source>
</evidence>
<keyword evidence="4" id="KW-0472">Membrane</keyword>
<accession>A0ABS5DS67</accession>
<dbReference type="PANTHER" id="PTHR10434:SF66">
    <property type="entry name" value="PHOSPHOLIPID_GLYCEROL ACYLTRANSFERASE DOMAIN-CONTAINING PROTEIN"/>
    <property type="match status" value="1"/>
</dbReference>
<evidence type="ECO:0000256" key="3">
    <source>
        <dbReference type="ARBA" id="ARBA00023315"/>
    </source>
</evidence>
<evidence type="ECO:0000256" key="1">
    <source>
        <dbReference type="ARBA" id="ARBA00005189"/>
    </source>
</evidence>
<comment type="caution">
    <text evidence="6">The sequence shown here is derived from an EMBL/GenBank/DDBJ whole genome shotgun (WGS) entry which is preliminary data.</text>
</comment>
<keyword evidence="2" id="KW-0808">Transferase</keyword>
<dbReference type="SMART" id="SM00563">
    <property type="entry name" value="PlsC"/>
    <property type="match status" value="1"/>
</dbReference>
<keyword evidence="4" id="KW-1133">Transmembrane helix</keyword>
<feature type="domain" description="Phospholipid/glycerol acyltransferase" evidence="5">
    <location>
        <begin position="86"/>
        <end position="194"/>
    </location>
</feature>
<proteinExistence type="predicted"/>
<dbReference type="Pfam" id="PF01553">
    <property type="entry name" value="Acyltransferase"/>
    <property type="match status" value="1"/>
</dbReference>
<dbReference type="PANTHER" id="PTHR10434">
    <property type="entry name" value="1-ACYL-SN-GLYCEROL-3-PHOSPHATE ACYLTRANSFERASE"/>
    <property type="match status" value="1"/>
</dbReference>
<dbReference type="CDD" id="cd07989">
    <property type="entry name" value="LPLAT_AGPAT-like"/>
    <property type="match status" value="1"/>
</dbReference>
<organism evidence="6 7">
    <name type="scientific">Ideonella paludis</name>
    <dbReference type="NCBI Taxonomy" id="1233411"/>
    <lineage>
        <taxon>Bacteria</taxon>
        <taxon>Pseudomonadati</taxon>
        <taxon>Pseudomonadota</taxon>
        <taxon>Betaproteobacteria</taxon>
        <taxon>Burkholderiales</taxon>
        <taxon>Sphaerotilaceae</taxon>
        <taxon>Ideonella</taxon>
    </lineage>
</organism>
<comment type="pathway">
    <text evidence="1">Lipid metabolism.</text>
</comment>
<dbReference type="SUPFAM" id="SSF69593">
    <property type="entry name" value="Glycerol-3-phosphate (1)-acyltransferase"/>
    <property type="match status" value="1"/>
</dbReference>